<name>A0A941HR69_9CLOT</name>
<feature type="domain" description="Cytochrome b5 heme-binding" evidence="2">
    <location>
        <begin position="36"/>
        <end position="108"/>
    </location>
</feature>
<evidence type="ECO:0000313" key="3">
    <source>
        <dbReference type="EMBL" id="MBR0577106.1"/>
    </source>
</evidence>
<feature type="signal peptide" evidence="1">
    <location>
        <begin position="1"/>
        <end position="20"/>
    </location>
</feature>
<dbReference type="SUPFAM" id="SSF55856">
    <property type="entry name" value="Cytochrome b5-like heme/steroid binding domain"/>
    <property type="match status" value="1"/>
</dbReference>
<dbReference type="PROSITE" id="PS51257">
    <property type="entry name" value="PROKAR_LIPOPROTEIN"/>
    <property type="match status" value="1"/>
</dbReference>
<keyword evidence="1" id="KW-0732">Signal</keyword>
<dbReference type="EMBL" id="JAGSCS010000020">
    <property type="protein sequence ID" value="MBR0577106.1"/>
    <property type="molecule type" value="Genomic_DNA"/>
</dbReference>
<dbReference type="RefSeq" id="WP_211802525.1">
    <property type="nucleotide sequence ID" value="NZ_JAGSCS010000020.1"/>
</dbReference>
<proteinExistence type="predicted"/>
<gene>
    <name evidence="3" type="ORF">KCG48_12350</name>
</gene>
<evidence type="ECO:0000259" key="2">
    <source>
        <dbReference type="SMART" id="SM01117"/>
    </source>
</evidence>
<dbReference type="Gene3D" id="3.10.120.10">
    <property type="entry name" value="Cytochrome b5-like heme/steroid binding domain"/>
    <property type="match status" value="1"/>
</dbReference>
<dbReference type="Proteomes" id="UP000675379">
    <property type="component" value="Unassembled WGS sequence"/>
</dbReference>
<dbReference type="InterPro" id="IPR036400">
    <property type="entry name" value="Cyt_B5-like_heme/steroid_sf"/>
</dbReference>
<protein>
    <recommendedName>
        <fullName evidence="2">Cytochrome b5 heme-binding domain-containing protein</fullName>
    </recommendedName>
</protein>
<comment type="caution">
    <text evidence="3">The sequence shown here is derived from an EMBL/GenBank/DDBJ whole genome shotgun (WGS) entry which is preliminary data.</text>
</comment>
<evidence type="ECO:0000313" key="4">
    <source>
        <dbReference type="Proteomes" id="UP000675379"/>
    </source>
</evidence>
<feature type="chain" id="PRO_5039049230" description="Cytochrome b5 heme-binding domain-containing protein" evidence="1">
    <location>
        <begin position="21"/>
        <end position="110"/>
    </location>
</feature>
<dbReference type="SMART" id="SM01117">
    <property type="entry name" value="Cyt-b5"/>
    <property type="match status" value="1"/>
</dbReference>
<keyword evidence="4" id="KW-1185">Reference proteome</keyword>
<sequence length="110" mass="11674">MKTKGIVLSLLALLLLTVLAGCGSKEATPPAEEVKLTLEQLAQYDGKNGNKAYIAIEGKIYDVTNVAQWKGGEHNGYTAGKDLTEEIKSVSPHGLTPIKELKPIGVLVDG</sequence>
<dbReference type="InterPro" id="IPR001199">
    <property type="entry name" value="Cyt_B5-like_heme/steroid-bd"/>
</dbReference>
<evidence type="ECO:0000256" key="1">
    <source>
        <dbReference type="SAM" id="SignalP"/>
    </source>
</evidence>
<dbReference type="Pfam" id="PF00173">
    <property type="entry name" value="Cyt-b5"/>
    <property type="match status" value="1"/>
</dbReference>
<accession>A0A941HR69</accession>
<reference evidence="3" key="1">
    <citation type="submission" date="2021-04" db="EMBL/GenBank/DDBJ databases">
        <title>Proteiniclasticum sedimins sp. nov., an obligate anaerobic bacterium isolated from anaerobic sludge.</title>
        <authorList>
            <person name="Liu J."/>
        </authorList>
    </citation>
    <scope>NUCLEOTIDE SEQUENCE</scope>
    <source>
        <strain evidence="3">BAD-10</strain>
    </source>
</reference>
<dbReference type="AlphaFoldDB" id="A0A941HR69"/>
<organism evidence="3 4">
    <name type="scientific">Proteiniclasticum sediminis</name>
    <dbReference type="NCBI Taxonomy" id="2804028"/>
    <lineage>
        <taxon>Bacteria</taxon>
        <taxon>Bacillati</taxon>
        <taxon>Bacillota</taxon>
        <taxon>Clostridia</taxon>
        <taxon>Eubacteriales</taxon>
        <taxon>Clostridiaceae</taxon>
        <taxon>Proteiniclasticum</taxon>
    </lineage>
</organism>